<dbReference type="EMBL" id="FMJE01000005">
    <property type="protein sequence ID" value="SCM82307.1"/>
    <property type="molecule type" value="Genomic_DNA"/>
</dbReference>
<evidence type="ECO:0000256" key="1">
    <source>
        <dbReference type="SAM" id="Coils"/>
    </source>
</evidence>
<accession>A0A212LXW1</accession>
<keyword evidence="1" id="KW-0175">Coiled coil</keyword>
<sequence>MKDSKNNNYKRNTEGFVAFKQAEKLKNIEKIEKAILKLKKWVQSGKIQKVTVAGVAREAKVAPATIYNNPGLVEKIKQASTLRLVCSKEDKPRVEAKEEYLGERIRKLTNEIQELKRRNELLLGNLERKTTEVIELKARLALFDGSGVLQIGSGKEIT</sequence>
<feature type="coiled-coil region" evidence="1">
    <location>
        <begin position="98"/>
        <end position="132"/>
    </location>
</feature>
<name>A0A212LXW1_9FIRM</name>
<organism evidence="2">
    <name type="scientific">uncultured Sporomusa sp</name>
    <dbReference type="NCBI Taxonomy" id="307249"/>
    <lineage>
        <taxon>Bacteria</taxon>
        <taxon>Bacillati</taxon>
        <taxon>Bacillota</taxon>
        <taxon>Negativicutes</taxon>
        <taxon>Selenomonadales</taxon>
        <taxon>Sporomusaceae</taxon>
        <taxon>Sporomusa</taxon>
        <taxon>environmental samples</taxon>
    </lineage>
</organism>
<dbReference type="AlphaFoldDB" id="A0A212LXW1"/>
<reference evidence="2" key="1">
    <citation type="submission" date="2016-08" db="EMBL/GenBank/DDBJ databases">
        <authorList>
            <person name="Seilhamer J.J."/>
        </authorList>
    </citation>
    <scope>NUCLEOTIDE SEQUENCE</scope>
    <source>
        <strain evidence="2">86</strain>
    </source>
</reference>
<dbReference type="RefSeq" id="WP_288184995.1">
    <property type="nucleotide sequence ID" value="NZ_LT608335.1"/>
</dbReference>
<gene>
    <name evidence="2" type="ORF">KL86SPO_50078</name>
</gene>
<protein>
    <submittedName>
        <fullName evidence="2">Uncharacterized protein</fullName>
    </submittedName>
</protein>
<evidence type="ECO:0000313" key="2">
    <source>
        <dbReference type="EMBL" id="SCM82307.1"/>
    </source>
</evidence>
<proteinExistence type="predicted"/>